<dbReference type="EMBL" id="JACDUK010000003">
    <property type="protein sequence ID" value="MBA2853479.1"/>
    <property type="molecule type" value="Genomic_DNA"/>
</dbReference>
<accession>A0A7J9P0J8</accession>
<reference evidence="2 3" key="1">
    <citation type="submission" date="2020-07" db="EMBL/GenBank/DDBJ databases">
        <title>Genomic Encyclopedia of Type Strains, Phase IV (KMG-V): Genome sequencing to study the core and pangenomes of soil and plant-associated prokaryotes.</title>
        <authorList>
            <person name="Whitman W."/>
        </authorList>
    </citation>
    <scope>NUCLEOTIDE SEQUENCE [LARGE SCALE GENOMIC DNA]</scope>
    <source>
        <strain evidence="2 3">S1</strain>
    </source>
</reference>
<keyword evidence="1" id="KW-0472">Membrane</keyword>
<feature type="transmembrane region" description="Helical" evidence="1">
    <location>
        <begin position="172"/>
        <end position="193"/>
    </location>
</feature>
<dbReference type="AlphaFoldDB" id="A0A7J9P0J8"/>
<gene>
    <name evidence="2" type="ORF">HNP89_001455</name>
</gene>
<evidence type="ECO:0000313" key="2">
    <source>
        <dbReference type="EMBL" id="MBA2853479.1"/>
    </source>
</evidence>
<organism evidence="2 3">
    <name type="scientific">Methanococcus maripaludis</name>
    <name type="common">Methanococcus deltae</name>
    <dbReference type="NCBI Taxonomy" id="39152"/>
    <lineage>
        <taxon>Archaea</taxon>
        <taxon>Methanobacteriati</taxon>
        <taxon>Methanobacteriota</taxon>
        <taxon>Methanomada group</taxon>
        <taxon>Methanococci</taxon>
        <taxon>Methanococcales</taxon>
        <taxon>Methanococcaceae</taxon>
        <taxon>Methanococcus</taxon>
    </lineage>
</organism>
<dbReference type="Proteomes" id="UP000522365">
    <property type="component" value="Unassembled WGS sequence"/>
</dbReference>
<proteinExistence type="predicted"/>
<comment type="caution">
    <text evidence="2">The sequence shown here is derived from an EMBL/GenBank/DDBJ whole genome shotgun (WGS) entry which is preliminary data.</text>
</comment>
<protein>
    <submittedName>
        <fullName evidence="2">Amino acid transporter</fullName>
    </submittedName>
</protein>
<feature type="transmembrane region" description="Helical" evidence="1">
    <location>
        <begin position="6"/>
        <end position="30"/>
    </location>
</feature>
<name>A0A7J9P0J8_METMI</name>
<sequence>MHQVGFNTLILSFFLLMACLSLVYCTWVLITSSVHLKKLIESYTEVYNLLGPLTTFDNLENKIYNNYQYNGIFGSLFSGFFNYKIPFSELFYATDMITGIILIINLVILLISFLLLLYGTVLSGYPLSVTFYIQVLIFLIIIVAHYILLIIKSAHLTNVSSQKTKFTISNNDYVVFLIILVVLEAAVIIQLLIN</sequence>
<feature type="transmembrane region" description="Helical" evidence="1">
    <location>
        <begin position="90"/>
        <end position="119"/>
    </location>
</feature>
<evidence type="ECO:0000256" key="1">
    <source>
        <dbReference type="SAM" id="Phobius"/>
    </source>
</evidence>
<feature type="transmembrane region" description="Helical" evidence="1">
    <location>
        <begin position="131"/>
        <end position="151"/>
    </location>
</feature>
<keyword evidence="1" id="KW-0812">Transmembrane</keyword>
<keyword evidence="1" id="KW-1133">Transmembrane helix</keyword>
<evidence type="ECO:0000313" key="3">
    <source>
        <dbReference type="Proteomes" id="UP000522365"/>
    </source>
</evidence>